<proteinExistence type="predicted"/>
<feature type="compositionally biased region" description="Pro residues" evidence="1">
    <location>
        <begin position="19"/>
        <end position="28"/>
    </location>
</feature>
<accession>A0A369K442</accession>
<name>A0A369K442_HYPMA</name>
<gene>
    <name evidence="2" type="ORF">Hypma_004305</name>
</gene>
<dbReference type="Proteomes" id="UP000076154">
    <property type="component" value="Unassembled WGS sequence"/>
</dbReference>
<dbReference type="InParanoid" id="A0A369K442"/>
<feature type="region of interest" description="Disordered" evidence="1">
    <location>
        <begin position="1"/>
        <end position="33"/>
    </location>
</feature>
<feature type="region of interest" description="Disordered" evidence="1">
    <location>
        <begin position="49"/>
        <end position="86"/>
    </location>
</feature>
<evidence type="ECO:0000256" key="1">
    <source>
        <dbReference type="SAM" id="MobiDB-lite"/>
    </source>
</evidence>
<evidence type="ECO:0000313" key="2">
    <source>
        <dbReference type="EMBL" id="RDB27415.1"/>
    </source>
</evidence>
<feature type="compositionally biased region" description="Polar residues" evidence="1">
    <location>
        <begin position="76"/>
        <end position="86"/>
    </location>
</feature>
<reference evidence="2" key="1">
    <citation type="submission" date="2018-04" db="EMBL/GenBank/DDBJ databases">
        <title>Whole genome sequencing of Hypsizygus marmoreus.</title>
        <authorList>
            <person name="Choi I.-G."/>
            <person name="Min B."/>
            <person name="Kim J.-G."/>
            <person name="Kim S."/>
            <person name="Oh Y.-L."/>
            <person name="Kong W.-S."/>
            <person name="Park H."/>
            <person name="Jeong J."/>
            <person name="Song E.-S."/>
        </authorList>
    </citation>
    <scope>NUCLEOTIDE SEQUENCE [LARGE SCALE GENOMIC DNA]</scope>
    <source>
        <strain evidence="2">51987-8</strain>
    </source>
</reference>
<keyword evidence="3" id="KW-1185">Reference proteome</keyword>
<sequence>MSELTTFDDSTTGSAPNAPHIPSPPTPPITSSSISAAIAKFRPTPKEVISGIAPHVFDERRKRRKRSHSPRPPSHYQNKGASGKTSSPLRFSAVIAWDNESSVIYIEQPDHHHTDLLDLDHVSHVSHVSCLPQEHTPVQETKPVIEISGTIDKRRRRGFRVESIRMFKVLMTTIGVSDPPLELQAIDFARIPNQLLACPGGNSDFSHHTLESMFTISYHWSMTIITGL</sequence>
<dbReference type="AlphaFoldDB" id="A0A369K442"/>
<dbReference type="OrthoDB" id="3066663at2759"/>
<evidence type="ECO:0000313" key="3">
    <source>
        <dbReference type="Proteomes" id="UP000076154"/>
    </source>
</evidence>
<dbReference type="EMBL" id="LUEZ02000017">
    <property type="protein sequence ID" value="RDB27415.1"/>
    <property type="molecule type" value="Genomic_DNA"/>
</dbReference>
<organism evidence="2 3">
    <name type="scientific">Hypsizygus marmoreus</name>
    <name type="common">White beech mushroom</name>
    <name type="synonym">Agaricus marmoreus</name>
    <dbReference type="NCBI Taxonomy" id="39966"/>
    <lineage>
        <taxon>Eukaryota</taxon>
        <taxon>Fungi</taxon>
        <taxon>Dikarya</taxon>
        <taxon>Basidiomycota</taxon>
        <taxon>Agaricomycotina</taxon>
        <taxon>Agaricomycetes</taxon>
        <taxon>Agaricomycetidae</taxon>
        <taxon>Agaricales</taxon>
        <taxon>Tricholomatineae</taxon>
        <taxon>Lyophyllaceae</taxon>
        <taxon>Hypsizygus</taxon>
    </lineage>
</organism>
<protein>
    <submittedName>
        <fullName evidence="2">Uncharacterized protein</fullName>
    </submittedName>
</protein>
<feature type="compositionally biased region" description="Polar residues" evidence="1">
    <location>
        <begin position="1"/>
        <end position="13"/>
    </location>
</feature>
<comment type="caution">
    <text evidence="2">The sequence shown here is derived from an EMBL/GenBank/DDBJ whole genome shotgun (WGS) entry which is preliminary data.</text>
</comment>